<dbReference type="AlphaFoldDB" id="A0A9B7HZ89"/>
<dbReference type="GO" id="GO:0046872">
    <property type="term" value="F:metal ion binding"/>
    <property type="evidence" value="ECO:0007669"/>
    <property type="project" value="UniProtKB-KW"/>
</dbReference>
<feature type="domain" description="Phorbol-ester/DAG-type" evidence="3">
    <location>
        <begin position="1"/>
        <end position="41"/>
    </location>
</feature>
<dbReference type="InterPro" id="IPR046349">
    <property type="entry name" value="C1-like_sf"/>
</dbReference>
<evidence type="ECO:0000313" key="4">
    <source>
        <dbReference type="Proteomes" id="UP000835206"/>
    </source>
</evidence>
<evidence type="ECO:0000259" key="3">
    <source>
        <dbReference type="PROSITE" id="PS50081"/>
    </source>
</evidence>
<dbReference type="InterPro" id="IPR002219">
    <property type="entry name" value="PKC_DAG/PE"/>
</dbReference>
<accession>A0A9B7HZ89</accession>
<dbReference type="Proteomes" id="UP000835206">
    <property type="component" value="Chromosome 8"/>
</dbReference>
<reference evidence="5" key="1">
    <citation type="submission" date="2025-08" db="UniProtKB">
        <authorList>
            <consortium name="RefSeq"/>
        </authorList>
    </citation>
    <scope>IDENTIFICATION</scope>
</reference>
<proteinExistence type="predicted"/>
<organism evidence="4 5">
    <name type="scientific">Bombus terrestris</name>
    <name type="common">Buff-tailed bumblebee</name>
    <name type="synonym">Apis terrestris</name>
    <dbReference type="NCBI Taxonomy" id="30195"/>
    <lineage>
        <taxon>Eukaryota</taxon>
        <taxon>Metazoa</taxon>
        <taxon>Ecdysozoa</taxon>
        <taxon>Arthropoda</taxon>
        <taxon>Hexapoda</taxon>
        <taxon>Insecta</taxon>
        <taxon>Pterygota</taxon>
        <taxon>Neoptera</taxon>
        <taxon>Endopterygota</taxon>
        <taxon>Hymenoptera</taxon>
        <taxon>Apocrita</taxon>
        <taxon>Aculeata</taxon>
        <taxon>Apoidea</taxon>
        <taxon>Anthophila</taxon>
        <taxon>Apidae</taxon>
        <taxon>Bombus</taxon>
        <taxon>Bombus</taxon>
    </lineage>
</organism>
<evidence type="ECO:0000256" key="1">
    <source>
        <dbReference type="ARBA" id="ARBA00022723"/>
    </source>
</evidence>
<evidence type="ECO:0000313" key="5">
    <source>
        <dbReference type="RefSeq" id="XP_020719788.2"/>
    </source>
</evidence>
<dbReference type="RefSeq" id="XP_020719788.2">
    <property type="nucleotide sequence ID" value="XM_020864129.2"/>
</dbReference>
<name>A0A9B7HZ89_BOMTE</name>
<protein>
    <submittedName>
        <fullName evidence="5">Citron Rho-interacting kinase-like</fullName>
    </submittedName>
</protein>
<gene>
    <name evidence="5" type="primary">LOC110119496</name>
</gene>
<dbReference type="PROSITE" id="PS50081">
    <property type="entry name" value="ZF_DAG_PE_2"/>
    <property type="match status" value="1"/>
</dbReference>
<dbReference type="Gene3D" id="3.30.60.20">
    <property type="match status" value="1"/>
</dbReference>
<dbReference type="SUPFAM" id="SSF57889">
    <property type="entry name" value="Cysteine-rich domain"/>
    <property type="match status" value="1"/>
</dbReference>
<dbReference type="KEGG" id="bter:110119496"/>
<sequence>MRAGKCFTCLDSIHFGKRAAICNECQVMTHLKCMVTAPATCGLPGGFAKQFGKSWANSDENLSSLTGSVQTLAIDQPDKPDTDVCDVESKNNSMPMESWVKLPDRSNTC</sequence>
<keyword evidence="2" id="KW-0862">Zinc</keyword>
<keyword evidence="1" id="KW-0479">Metal-binding</keyword>
<dbReference type="GeneID" id="110119496"/>
<dbReference type="OrthoDB" id="5919042at2759"/>
<keyword evidence="4" id="KW-1185">Reference proteome</keyword>
<evidence type="ECO:0000256" key="2">
    <source>
        <dbReference type="ARBA" id="ARBA00022833"/>
    </source>
</evidence>